<dbReference type="RefSeq" id="XP_028528660.1">
    <property type="nucleotide sequence ID" value="XM_028672070.1"/>
</dbReference>
<proteinExistence type="predicted"/>
<reference evidence="1" key="1">
    <citation type="submission" date="2015-04" db="EMBL/GenBank/DDBJ databases">
        <authorList>
            <consortium name="Pathogen Informatics"/>
        </authorList>
    </citation>
    <scope>NUCLEOTIDE SEQUENCE [LARGE SCALE GENOMIC DNA]</scope>
    <source>
        <strain evidence="1">8A</strain>
    </source>
</reference>
<comment type="caution">
    <text evidence="1">The sequence shown here is derived from an EMBL/GenBank/DDBJ whole genome shotgun (WGS) entry which is preliminary data.</text>
</comment>
<accession>A0A1J1GTL5</accession>
<dbReference type="AlphaFoldDB" id="A0A1J1GTL5"/>
<dbReference type="EMBL" id="CVMV01000045">
    <property type="protein sequence ID" value="CRG95852.1"/>
    <property type="molecule type" value="Genomic_DNA"/>
</dbReference>
<gene>
    <name evidence="1" type="ORF">PGAL8A_00306400</name>
</gene>
<name>A0A1J1GTL5_PLAGA</name>
<dbReference type="VEuPathDB" id="PlasmoDB:PGAL8A_00306400"/>
<protein>
    <submittedName>
        <fullName evidence="1">Uncharacterized protein</fullName>
    </submittedName>
</protein>
<dbReference type="GeneID" id="39731597"/>
<sequence length="309" mass="36584">MCNKYDMANAVIKHCDEDHGIVFNKKPSKNENKFSIIYDYSVSSISKNSNISNSLHSLERITNNKSFKIFDNMSHPKCYYKSSLENLKKNKEQKNDNKYSDETKTEEVKKKNKTTEIFNDTYEVIAPEGRGKFIKFIGENYVYVMLENGTYNCYPVELLKLNCSYLKKNKIYNLCYNYKDIALRHTRNVLKLKNNSLDKNEDILNKEKKSSDDFLHFPEEMDYLRYYIIKNDIEDENASENEYLTHTIVKKMKPKDNENDKNYLHDPIIPIKKNVTIKKMNNEYKIEKTSSYIPVDYINFDNENCNTCC</sequence>
<dbReference type="OrthoDB" id="373574at2759"/>
<evidence type="ECO:0000313" key="2">
    <source>
        <dbReference type="Proteomes" id="UP000220797"/>
    </source>
</evidence>
<evidence type="ECO:0000313" key="1">
    <source>
        <dbReference type="EMBL" id="CRG95852.1"/>
    </source>
</evidence>
<keyword evidence="2" id="KW-1185">Reference proteome</keyword>
<dbReference type="Proteomes" id="UP000220797">
    <property type="component" value="Unassembled WGS sequence"/>
</dbReference>
<organism evidence="1 2">
    <name type="scientific">Plasmodium gallinaceum</name>
    <dbReference type="NCBI Taxonomy" id="5849"/>
    <lineage>
        <taxon>Eukaryota</taxon>
        <taxon>Sar</taxon>
        <taxon>Alveolata</taxon>
        <taxon>Apicomplexa</taxon>
        <taxon>Aconoidasida</taxon>
        <taxon>Haemosporida</taxon>
        <taxon>Plasmodiidae</taxon>
        <taxon>Plasmodium</taxon>
        <taxon>Plasmodium (Haemamoeba)</taxon>
    </lineage>
</organism>